<evidence type="ECO:0000256" key="2">
    <source>
        <dbReference type="ARBA" id="ARBA00022490"/>
    </source>
</evidence>
<dbReference type="Pfam" id="PF07714">
    <property type="entry name" value="PK_Tyr_Ser-Thr"/>
    <property type="match status" value="1"/>
</dbReference>
<dbReference type="SUPFAM" id="SSF48452">
    <property type="entry name" value="TPR-like"/>
    <property type="match status" value="2"/>
</dbReference>
<dbReference type="Pfam" id="PF13424">
    <property type="entry name" value="TPR_12"/>
    <property type="match status" value="2"/>
</dbReference>
<feature type="domain" description="Protein kinase" evidence="5">
    <location>
        <begin position="1"/>
        <end position="268"/>
    </location>
</feature>
<evidence type="ECO:0000259" key="5">
    <source>
        <dbReference type="PROSITE" id="PS50011"/>
    </source>
</evidence>
<dbReference type="GO" id="GO:0005737">
    <property type="term" value="C:cytoplasm"/>
    <property type="evidence" value="ECO:0007669"/>
    <property type="project" value="UniProtKB-SubCell"/>
</dbReference>
<dbReference type="OrthoDB" id="5986190at2759"/>
<dbReference type="InterPro" id="IPR011009">
    <property type="entry name" value="Kinase-like_dom_sf"/>
</dbReference>
<dbReference type="GO" id="GO:0007018">
    <property type="term" value="P:microtubule-based movement"/>
    <property type="evidence" value="ECO:0007669"/>
    <property type="project" value="TreeGrafter"/>
</dbReference>
<evidence type="ECO:0000256" key="4">
    <source>
        <dbReference type="ARBA" id="ARBA00022803"/>
    </source>
</evidence>
<dbReference type="InterPro" id="IPR000719">
    <property type="entry name" value="Prot_kinase_dom"/>
</dbReference>
<dbReference type="AlphaFoldDB" id="A0A6A6STA6"/>
<dbReference type="GO" id="GO:0005524">
    <property type="term" value="F:ATP binding"/>
    <property type="evidence" value="ECO:0007669"/>
    <property type="project" value="InterPro"/>
</dbReference>
<dbReference type="EMBL" id="MU004460">
    <property type="protein sequence ID" value="KAF2650287.1"/>
    <property type="molecule type" value="Genomic_DNA"/>
</dbReference>
<sequence length="786" mass="89923">MVLWHPDIRNHPNILELQGICWDMPLNNESGIEATPRQLSKHTNVWPVLVFEQSHFGDMYHFAKLPIGRELGIKARLKMCLDIGNAIAHMQSRGIIHGDIKPQNVLIFRNNDGSFTARAADFGFSTMYTNYNDQIVLPESWPWYAPECHEYAEFSPQQAAKTDVFSFGLLCLWFLFENYLSGVLPLPEAARWASNSCTYESLHPSLELLESLKRQRSLARFANQLVATEAGLNIEEREKMQGFFNGCLACDPEERDIDVEHSLIHANATAFQPHSLGQTEFGIYTPVDHDFKLARSLYSFYSSDYRLRNHILESLEELVRDDPESILSTELALCYEIGFGCPDASKTTKLLTVESKTQLEDAMNARSNFTEHAGTVYSKLARMNHTLPIHLADHYLEQNVLEEAQRSTRKDVESVQHALGETHQLTFNLKNILISIMEHLGQWEDAEILQLEVLEMMKKALGQDHPDTLQNMMHLAGIYLERRHWDKAEKLQVEALNIGIETLGEDHPETLSWAAELAATYWDQGRQVDCRDLLTKTVNVKKRVLGDEHPSTLDTMKELATIHRDVTSKDGWQSAEKLHAEIVATRTRIFGSEHIDTLIGMEDLAMTYIKQKRYGEAEKTYQDALDTSLRVLGHEHPRTLANMSRMTHIYNLTGRFKMEIHMNQEILDLNRRVLGEAHPDTISSMEDVAVGLEFIGRQEEAENMFKETLAISKSTLGPDHISTALIRQTMAIIYGNQSRWQEAEELMTDVVDTRRRTDGPEHEDTLDGTQRLVEIIRKQGRWEEAE</sequence>
<dbReference type="Proteomes" id="UP000799324">
    <property type="component" value="Unassembled WGS sequence"/>
</dbReference>
<gene>
    <name evidence="6" type="ORF">K491DRAFT_639374</name>
</gene>
<evidence type="ECO:0000256" key="3">
    <source>
        <dbReference type="ARBA" id="ARBA00022737"/>
    </source>
</evidence>
<evidence type="ECO:0000313" key="6">
    <source>
        <dbReference type="EMBL" id="KAF2650287.1"/>
    </source>
</evidence>
<dbReference type="InterPro" id="IPR011990">
    <property type="entry name" value="TPR-like_helical_dom_sf"/>
</dbReference>
<dbReference type="InterPro" id="IPR002151">
    <property type="entry name" value="Kinesin_light"/>
</dbReference>
<dbReference type="Gene3D" id="1.25.40.10">
    <property type="entry name" value="Tetratricopeptide repeat domain"/>
    <property type="match status" value="3"/>
</dbReference>
<dbReference type="PROSITE" id="PS50011">
    <property type="entry name" value="PROTEIN_KINASE_DOM"/>
    <property type="match status" value="1"/>
</dbReference>
<dbReference type="InterPro" id="IPR008271">
    <property type="entry name" value="Ser/Thr_kinase_AS"/>
</dbReference>
<dbReference type="PANTHER" id="PTHR45783">
    <property type="entry name" value="KINESIN LIGHT CHAIN"/>
    <property type="match status" value="1"/>
</dbReference>
<comment type="subcellular location">
    <subcellularLocation>
        <location evidence="1">Cytoplasm</location>
    </subcellularLocation>
</comment>
<keyword evidence="4" id="KW-0802">TPR repeat</keyword>
<feature type="non-terminal residue" evidence="6">
    <location>
        <position position="786"/>
    </location>
</feature>
<dbReference type="InterPro" id="IPR001245">
    <property type="entry name" value="Ser-Thr/Tyr_kinase_cat_dom"/>
</dbReference>
<reference evidence="6" key="1">
    <citation type="journal article" date="2020" name="Stud. Mycol.">
        <title>101 Dothideomycetes genomes: a test case for predicting lifestyles and emergence of pathogens.</title>
        <authorList>
            <person name="Haridas S."/>
            <person name="Albert R."/>
            <person name="Binder M."/>
            <person name="Bloem J."/>
            <person name="Labutti K."/>
            <person name="Salamov A."/>
            <person name="Andreopoulos B."/>
            <person name="Baker S."/>
            <person name="Barry K."/>
            <person name="Bills G."/>
            <person name="Bluhm B."/>
            <person name="Cannon C."/>
            <person name="Castanera R."/>
            <person name="Culley D."/>
            <person name="Daum C."/>
            <person name="Ezra D."/>
            <person name="Gonzalez J."/>
            <person name="Henrissat B."/>
            <person name="Kuo A."/>
            <person name="Liang C."/>
            <person name="Lipzen A."/>
            <person name="Lutzoni F."/>
            <person name="Magnuson J."/>
            <person name="Mondo S."/>
            <person name="Nolan M."/>
            <person name="Ohm R."/>
            <person name="Pangilinan J."/>
            <person name="Park H.-J."/>
            <person name="Ramirez L."/>
            <person name="Alfaro M."/>
            <person name="Sun H."/>
            <person name="Tritt A."/>
            <person name="Yoshinaga Y."/>
            <person name="Zwiers L.-H."/>
            <person name="Turgeon B."/>
            <person name="Goodwin S."/>
            <person name="Spatafora J."/>
            <person name="Crous P."/>
            <person name="Grigoriev I."/>
        </authorList>
    </citation>
    <scope>NUCLEOTIDE SEQUENCE</scope>
    <source>
        <strain evidence="6">CBS 122681</strain>
    </source>
</reference>
<protein>
    <submittedName>
        <fullName evidence="6">TPR-like protein</fullName>
    </submittedName>
</protein>
<dbReference type="Gene3D" id="1.10.510.10">
    <property type="entry name" value="Transferase(Phosphotransferase) domain 1"/>
    <property type="match status" value="1"/>
</dbReference>
<name>A0A6A6STA6_9PLEO</name>
<dbReference type="PROSITE" id="PS00108">
    <property type="entry name" value="PROTEIN_KINASE_ST"/>
    <property type="match status" value="1"/>
</dbReference>
<evidence type="ECO:0000313" key="7">
    <source>
        <dbReference type="Proteomes" id="UP000799324"/>
    </source>
</evidence>
<organism evidence="6 7">
    <name type="scientific">Lophiostoma macrostomum CBS 122681</name>
    <dbReference type="NCBI Taxonomy" id="1314788"/>
    <lineage>
        <taxon>Eukaryota</taxon>
        <taxon>Fungi</taxon>
        <taxon>Dikarya</taxon>
        <taxon>Ascomycota</taxon>
        <taxon>Pezizomycotina</taxon>
        <taxon>Dothideomycetes</taxon>
        <taxon>Pleosporomycetidae</taxon>
        <taxon>Pleosporales</taxon>
        <taxon>Lophiostomataceae</taxon>
        <taxon>Lophiostoma</taxon>
    </lineage>
</organism>
<proteinExistence type="predicted"/>
<dbReference type="SUPFAM" id="SSF56112">
    <property type="entry name" value="Protein kinase-like (PK-like)"/>
    <property type="match status" value="1"/>
</dbReference>
<dbReference type="GO" id="GO:0019894">
    <property type="term" value="F:kinesin binding"/>
    <property type="evidence" value="ECO:0007669"/>
    <property type="project" value="TreeGrafter"/>
</dbReference>
<keyword evidence="3" id="KW-0677">Repeat</keyword>
<keyword evidence="2" id="KW-0963">Cytoplasm</keyword>
<evidence type="ECO:0000256" key="1">
    <source>
        <dbReference type="ARBA" id="ARBA00004496"/>
    </source>
</evidence>
<dbReference type="GO" id="GO:0004672">
    <property type="term" value="F:protein kinase activity"/>
    <property type="evidence" value="ECO:0007669"/>
    <property type="project" value="InterPro"/>
</dbReference>
<keyword evidence="7" id="KW-1185">Reference proteome</keyword>
<dbReference type="SMART" id="SM00220">
    <property type="entry name" value="S_TKc"/>
    <property type="match status" value="1"/>
</dbReference>
<dbReference type="PANTHER" id="PTHR45783:SF3">
    <property type="entry name" value="KINESIN LIGHT CHAIN"/>
    <property type="match status" value="1"/>
</dbReference>
<accession>A0A6A6STA6</accession>
<dbReference type="Pfam" id="PF13374">
    <property type="entry name" value="TPR_10"/>
    <property type="match status" value="3"/>
</dbReference>
<dbReference type="GO" id="GO:0005871">
    <property type="term" value="C:kinesin complex"/>
    <property type="evidence" value="ECO:0007669"/>
    <property type="project" value="InterPro"/>
</dbReference>